<keyword evidence="3" id="KW-1185">Reference proteome</keyword>
<proteinExistence type="predicted"/>
<organism evidence="2 3">
    <name type="scientific">Puccinia triticina</name>
    <dbReference type="NCBI Taxonomy" id="208348"/>
    <lineage>
        <taxon>Eukaryota</taxon>
        <taxon>Fungi</taxon>
        <taxon>Dikarya</taxon>
        <taxon>Basidiomycota</taxon>
        <taxon>Pucciniomycotina</taxon>
        <taxon>Pucciniomycetes</taxon>
        <taxon>Pucciniales</taxon>
        <taxon>Pucciniaceae</taxon>
        <taxon>Puccinia</taxon>
    </lineage>
</organism>
<dbReference type="Proteomes" id="UP001164743">
    <property type="component" value="Chromosome 7A"/>
</dbReference>
<gene>
    <name evidence="2" type="ORF">PtA15_7A447</name>
</gene>
<reference evidence="2" key="1">
    <citation type="submission" date="2022-10" db="EMBL/GenBank/DDBJ databases">
        <title>Puccinia triticina Genome sequencing and assembly.</title>
        <authorList>
            <person name="Li C."/>
        </authorList>
    </citation>
    <scope>NUCLEOTIDE SEQUENCE</scope>
    <source>
        <strain evidence="2">Pt15</strain>
    </source>
</reference>
<protein>
    <submittedName>
        <fullName evidence="2">Uncharacterized protein</fullName>
    </submittedName>
</protein>
<feature type="region of interest" description="Disordered" evidence="1">
    <location>
        <begin position="1"/>
        <end position="23"/>
    </location>
</feature>
<sequence length="105" mass="11868">MENRTSLSTASVQTKELHPGSHKRLTVQERVHAGKRSKNLRRIAWTSRPRLGSYNYPSQAKELAVGQKQWVAYRTSGALSLNLELWAAGIEPTFSRIRGIHNEIS</sequence>
<evidence type="ECO:0000313" key="3">
    <source>
        <dbReference type="Proteomes" id="UP001164743"/>
    </source>
</evidence>
<evidence type="ECO:0000256" key="1">
    <source>
        <dbReference type="SAM" id="MobiDB-lite"/>
    </source>
</evidence>
<name>A0ABY7CNI8_9BASI</name>
<evidence type="ECO:0000313" key="2">
    <source>
        <dbReference type="EMBL" id="WAQ86719.1"/>
    </source>
</evidence>
<dbReference type="EMBL" id="CP110427">
    <property type="protein sequence ID" value="WAQ86719.1"/>
    <property type="molecule type" value="Genomic_DNA"/>
</dbReference>
<dbReference type="RefSeq" id="XP_053022274.1">
    <property type="nucleotide sequence ID" value="XM_053171054.1"/>
</dbReference>
<feature type="compositionally biased region" description="Polar residues" evidence="1">
    <location>
        <begin position="1"/>
        <end position="14"/>
    </location>
</feature>
<dbReference type="GeneID" id="77811949"/>
<accession>A0ABY7CNI8</accession>